<dbReference type="PANTHER" id="PTHR34154">
    <property type="entry name" value="ALKALI-SENSITIVE LINKAGE PROTEIN 1"/>
    <property type="match status" value="1"/>
</dbReference>
<feature type="chain" id="PRO_5007870822" evidence="1">
    <location>
        <begin position="19"/>
        <end position="271"/>
    </location>
</feature>
<dbReference type="OrthoDB" id="5959761at2759"/>
<evidence type="ECO:0000313" key="4">
    <source>
        <dbReference type="Proteomes" id="UP000076532"/>
    </source>
</evidence>
<protein>
    <submittedName>
        <fullName evidence="3">Glycoside hydrolase family 128 protein</fullName>
    </submittedName>
</protein>
<proteinExistence type="predicted"/>
<dbReference type="Gene3D" id="3.20.20.80">
    <property type="entry name" value="Glycosidases"/>
    <property type="match status" value="1"/>
</dbReference>
<dbReference type="InterPro" id="IPR017853">
    <property type="entry name" value="GH"/>
</dbReference>
<dbReference type="EMBL" id="KV417655">
    <property type="protein sequence ID" value="KZP11934.1"/>
    <property type="molecule type" value="Genomic_DNA"/>
</dbReference>
<dbReference type="GO" id="GO:0016787">
    <property type="term" value="F:hydrolase activity"/>
    <property type="evidence" value="ECO:0007669"/>
    <property type="project" value="UniProtKB-KW"/>
</dbReference>
<evidence type="ECO:0000313" key="3">
    <source>
        <dbReference type="EMBL" id="KZP11934.1"/>
    </source>
</evidence>
<dbReference type="InterPro" id="IPR053183">
    <property type="entry name" value="ASL1"/>
</dbReference>
<dbReference type="PANTHER" id="PTHR34154:SF10">
    <property type="entry name" value="ASL1-LIKE GLYCOSYL HYDROLASE CATALYTIC DOMAIN-CONTAINING PROTEIN"/>
    <property type="match status" value="1"/>
</dbReference>
<dbReference type="GO" id="GO:0071966">
    <property type="term" value="P:fungal-type cell wall polysaccharide metabolic process"/>
    <property type="evidence" value="ECO:0007669"/>
    <property type="project" value="TreeGrafter"/>
</dbReference>
<keyword evidence="3" id="KW-0378">Hydrolase</keyword>
<dbReference type="Proteomes" id="UP000076532">
    <property type="component" value="Unassembled WGS sequence"/>
</dbReference>
<dbReference type="Pfam" id="PF11790">
    <property type="entry name" value="Glyco_hydro_cc"/>
    <property type="match status" value="1"/>
</dbReference>
<sequence length="271" mass="28975">MKSIQVFALLSCLLPIFAAPSSGEQKRAFPSSTKKGLSYNTAQYTNAFNLAWAYNWASNPATNTGTLNKGVEFTPMLWGANTAGWTTAANAAIAAGATHILGFNEPDNAGQSNILPAAAAALWKTNIQPYAGKVKLVGPAVTNGGGVQWLQQFLGNCTGCTVDAIALHWYDSATNWCYFTGYFTDASKTFPGYPMWITEFAGSGTVAQQQSFLSYVLPWMETQSYIQRYAGFGDFSGNYVNSDGSLTALGTTYAQTVQPPSGWNSSCNSNS</sequence>
<evidence type="ECO:0000259" key="2">
    <source>
        <dbReference type="Pfam" id="PF11790"/>
    </source>
</evidence>
<dbReference type="GO" id="GO:0009277">
    <property type="term" value="C:fungal-type cell wall"/>
    <property type="evidence" value="ECO:0007669"/>
    <property type="project" value="TreeGrafter"/>
</dbReference>
<feature type="signal peptide" evidence="1">
    <location>
        <begin position="1"/>
        <end position="18"/>
    </location>
</feature>
<gene>
    <name evidence="3" type="ORF">FIBSPDRAFT_1050455</name>
</gene>
<dbReference type="SUPFAM" id="SSF51445">
    <property type="entry name" value="(Trans)glycosidases"/>
    <property type="match status" value="1"/>
</dbReference>
<keyword evidence="4" id="KW-1185">Reference proteome</keyword>
<dbReference type="STRING" id="436010.A0A166AT89"/>
<evidence type="ECO:0000256" key="1">
    <source>
        <dbReference type="SAM" id="SignalP"/>
    </source>
</evidence>
<dbReference type="AlphaFoldDB" id="A0A166AT89"/>
<name>A0A166AT89_9AGAM</name>
<keyword evidence="1" id="KW-0732">Signal</keyword>
<reference evidence="3 4" key="1">
    <citation type="journal article" date="2016" name="Mol. Biol. Evol.">
        <title>Comparative Genomics of Early-Diverging Mushroom-Forming Fungi Provides Insights into the Origins of Lignocellulose Decay Capabilities.</title>
        <authorList>
            <person name="Nagy L.G."/>
            <person name="Riley R."/>
            <person name="Tritt A."/>
            <person name="Adam C."/>
            <person name="Daum C."/>
            <person name="Floudas D."/>
            <person name="Sun H."/>
            <person name="Yadav J.S."/>
            <person name="Pangilinan J."/>
            <person name="Larsson K.H."/>
            <person name="Matsuura K."/>
            <person name="Barry K."/>
            <person name="Labutti K."/>
            <person name="Kuo R."/>
            <person name="Ohm R.A."/>
            <person name="Bhattacharya S.S."/>
            <person name="Shirouzu T."/>
            <person name="Yoshinaga Y."/>
            <person name="Martin F.M."/>
            <person name="Grigoriev I.V."/>
            <person name="Hibbett D.S."/>
        </authorList>
    </citation>
    <scope>NUCLEOTIDE SEQUENCE [LARGE SCALE GENOMIC DNA]</scope>
    <source>
        <strain evidence="3 4">CBS 109695</strain>
    </source>
</reference>
<dbReference type="InterPro" id="IPR024655">
    <property type="entry name" value="Asl1_glyco_hydro_catalytic"/>
</dbReference>
<feature type="domain" description="Asl1-like glycosyl hydrolase catalytic" evidence="2">
    <location>
        <begin position="47"/>
        <end position="253"/>
    </location>
</feature>
<organism evidence="3 4">
    <name type="scientific">Athelia psychrophila</name>
    <dbReference type="NCBI Taxonomy" id="1759441"/>
    <lineage>
        <taxon>Eukaryota</taxon>
        <taxon>Fungi</taxon>
        <taxon>Dikarya</taxon>
        <taxon>Basidiomycota</taxon>
        <taxon>Agaricomycotina</taxon>
        <taxon>Agaricomycetes</taxon>
        <taxon>Agaricomycetidae</taxon>
        <taxon>Atheliales</taxon>
        <taxon>Atheliaceae</taxon>
        <taxon>Athelia</taxon>
    </lineage>
</organism>
<accession>A0A166AT89</accession>